<dbReference type="NCBIfam" id="NF033788">
    <property type="entry name" value="HTH_metalloreg"/>
    <property type="match status" value="1"/>
</dbReference>
<dbReference type="CDD" id="cd00090">
    <property type="entry name" value="HTH_ARSR"/>
    <property type="match status" value="1"/>
</dbReference>
<organism evidence="6 7">
    <name type="scientific">Inquilinus limosus</name>
    <dbReference type="NCBI Taxonomy" id="171674"/>
    <lineage>
        <taxon>Bacteria</taxon>
        <taxon>Pseudomonadati</taxon>
        <taxon>Pseudomonadota</taxon>
        <taxon>Alphaproteobacteria</taxon>
        <taxon>Rhodospirillales</taxon>
        <taxon>Rhodospirillaceae</taxon>
        <taxon>Inquilinus</taxon>
    </lineage>
</organism>
<reference evidence="7" key="1">
    <citation type="submission" date="2017-05" db="EMBL/GenBank/DDBJ databases">
        <authorList>
            <person name="Macchi M."/>
            <person name="Festa S."/>
            <person name="Coppotelli B.M."/>
            <person name="Morelli I.S."/>
        </authorList>
    </citation>
    <scope>NUCLEOTIDE SEQUENCE [LARGE SCALE GENOMIC DNA]</scope>
    <source>
        <strain evidence="7">I</strain>
    </source>
</reference>
<dbReference type="PRINTS" id="PR00778">
    <property type="entry name" value="HTHARSR"/>
</dbReference>
<evidence type="ECO:0000256" key="2">
    <source>
        <dbReference type="ARBA" id="ARBA00023125"/>
    </source>
</evidence>
<dbReference type="GO" id="GO:0003677">
    <property type="term" value="F:DNA binding"/>
    <property type="evidence" value="ECO:0007669"/>
    <property type="project" value="UniProtKB-KW"/>
</dbReference>
<gene>
    <name evidence="6" type="ORF">BWR60_09240</name>
</gene>
<sequence>MNAFAALADPTRLRIVEMLAAGERGAGEIAGEFAMSGPAVSQHLKVLREAGLITVRPEAQRRIYTLDRKGFDAMDEWLRRIRRFWGGRLDELERQLRAAPPPTDTGPTDTGETP</sequence>
<dbReference type="Gene3D" id="1.10.10.10">
    <property type="entry name" value="Winged helix-like DNA-binding domain superfamily/Winged helix DNA-binding domain"/>
    <property type="match status" value="1"/>
</dbReference>
<dbReference type="InterPro" id="IPR051081">
    <property type="entry name" value="HTH_MetalResp_TranReg"/>
</dbReference>
<evidence type="ECO:0000256" key="3">
    <source>
        <dbReference type="ARBA" id="ARBA00023163"/>
    </source>
</evidence>
<dbReference type="SUPFAM" id="SSF46785">
    <property type="entry name" value="Winged helix' DNA-binding domain"/>
    <property type="match status" value="1"/>
</dbReference>
<dbReference type="InterPro" id="IPR001845">
    <property type="entry name" value="HTH_ArsR_DNA-bd_dom"/>
</dbReference>
<dbReference type="GO" id="GO:0003700">
    <property type="term" value="F:DNA-binding transcription factor activity"/>
    <property type="evidence" value="ECO:0007669"/>
    <property type="project" value="InterPro"/>
</dbReference>
<keyword evidence="7" id="KW-1185">Reference proteome</keyword>
<dbReference type="SMART" id="SM00418">
    <property type="entry name" value="HTH_ARSR"/>
    <property type="match status" value="1"/>
</dbReference>
<keyword evidence="3" id="KW-0804">Transcription</keyword>
<dbReference type="InterPro" id="IPR011991">
    <property type="entry name" value="ArsR-like_HTH"/>
</dbReference>
<dbReference type="PROSITE" id="PS50987">
    <property type="entry name" value="HTH_ARSR_2"/>
    <property type="match status" value="1"/>
</dbReference>
<name>A0A211ZQV9_9PROT</name>
<evidence type="ECO:0000256" key="4">
    <source>
        <dbReference type="SAM" id="MobiDB-lite"/>
    </source>
</evidence>
<keyword evidence="1" id="KW-0805">Transcription regulation</keyword>
<dbReference type="Proteomes" id="UP000196655">
    <property type="component" value="Unassembled WGS sequence"/>
</dbReference>
<dbReference type="EMBL" id="NHON01000012">
    <property type="protein sequence ID" value="OWJ67576.1"/>
    <property type="molecule type" value="Genomic_DNA"/>
</dbReference>
<dbReference type="InterPro" id="IPR036390">
    <property type="entry name" value="WH_DNA-bd_sf"/>
</dbReference>
<evidence type="ECO:0000256" key="1">
    <source>
        <dbReference type="ARBA" id="ARBA00023015"/>
    </source>
</evidence>
<keyword evidence="2" id="KW-0238">DNA-binding</keyword>
<dbReference type="AlphaFoldDB" id="A0A211ZQV9"/>
<accession>A0A211ZQV9</accession>
<dbReference type="PANTHER" id="PTHR33154:SF33">
    <property type="entry name" value="TRANSCRIPTIONAL REPRESSOR SDPR"/>
    <property type="match status" value="1"/>
</dbReference>
<evidence type="ECO:0000313" key="6">
    <source>
        <dbReference type="EMBL" id="OWJ67576.1"/>
    </source>
</evidence>
<evidence type="ECO:0000259" key="5">
    <source>
        <dbReference type="PROSITE" id="PS50987"/>
    </source>
</evidence>
<feature type="domain" description="HTH arsR-type" evidence="5">
    <location>
        <begin position="1"/>
        <end position="86"/>
    </location>
</feature>
<comment type="caution">
    <text evidence="6">The sequence shown here is derived from an EMBL/GenBank/DDBJ whole genome shotgun (WGS) entry which is preliminary data.</text>
</comment>
<dbReference type="RefSeq" id="WP_088150715.1">
    <property type="nucleotide sequence ID" value="NZ_NHON01000012.1"/>
</dbReference>
<feature type="region of interest" description="Disordered" evidence="4">
    <location>
        <begin position="93"/>
        <end position="114"/>
    </location>
</feature>
<proteinExistence type="predicted"/>
<evidence type="ECO:0000313" key="7">
    <source>
        <dbReference type="Proteomes" id="UP000196655"/>
    </source>
</evidence>
<dbReference type="STRING" id="1122125.GCA_000423185_00168"/>
<feature type="compositionally biased region" description="Low complexity" evidence="4">
    <location>
        <begin position="105"/>
        <end position="114"/>
    </location>
</feature>
<protein>
    <submittedName>
        <fullName evidence="6">Transcriptional regulator</fullName>
    </submittedName>
</protein>
<dbReference type="OrthoDB" id="7210994at2"/>
<dbReference type="PANTHER" id="PTHR33154">
    <property type="entry name" value="TRANSCRIPTIONAL REGULATOR, ARSR FAMILY"/>
    <property type="match status" value="1"/>
</dbReference>
<dbReference type="InterPro" id="IPR036388">
    <property type="entry name" value="WH-like_DNA-bd_sf"/>
</dbReference>
<dbReference type="Pfam" id="PF01022">
    <property type="entry name" value="HTH_5"/>
    <property type="match status" value="1"/>
</dbReference>